<evidence type="ECO:0000256" key="20">
    <source>
        <dbReference type="RuleBase" id="RU362060"/>
    </source>
</evidence>
<dbReference type="GO" id="GO:0140825">
    <property type="term" value="F:lactoperoxidase activity"/>
    <property type="evidence" value="ECO:0007669"/>
    <property type="project" value="UniProtKB-EC"/>
</dbReference>
<keyword evidence="12 19" id="KW-1015">Disulfide bond</keyword>
<feature type="disulfide bond" evidence="19">
    <location>
        <begin position="197"/>
        <end position="232"/>
    </location>
</feature>
<evidence type="ECO:0000259" key="21">
    <source>
        <dbReference type="PROSITE" id="PS50873"/>
    </source>
</evidence>
<accession>A0AAV6X9A5</accession>
<feature type="signal peptide" evidence="20">
    <location>
        <begin position="1"/>
        <end position="23"/>
    </location>
</feature>
<evidence type="ECO:0000256" key="17">
    <source>
        <dbReference type="PIRSR" id="PIRSR600823-3"/>
    </source>
</evidence>
<evidence type="ECO:0000256" key="4">
    <source>
        <dbReference type="ARBA" id="ARBA00022525"/>
    </source>
</evidence>
<feature type="binding site" evidence="17">
    <location>
        <position position="191"/>
    </location>
    <ligand>
        <name>Ca(2+)</name>
        <dbReference type="ChEBI" id="CHEBI:29108"/>
        <label>2</label>
    </ligand>
</feature>
<feature type="binding site" evidence="17">
    <location>
        <position position="69"/>
    </location>
    <ligand>
        <name>Ca(2+)</name>
        <dbReference type="ChEBI" id="CHEBI:29108"/>
        <label>1</label>
    </ligand>
</feature>
<dbReference type="PRINTS" id="PR00458">
    <property type="entry name" value="PEROXIDASE"/>
</dbReference>
<feature type="disulfide bond" evidence="19">
    <location>
        <begin position="34"/>
        <end position="112"/>
    </location>
</feature>
<keyword evidence="10 20" id="KW-0560">Oxidoreductase</keyword>
<reference evidence="22" key="1">
    <citation type="submission" date="2019-10" db="EMBL/GenBank/DDBJ databases">
        <authorList>
            <person name="Zhang R."/>
            <person name="Pan Y."/>
            <person name="Wang J."/>
            <person name="Ma R."/>
            <person name="Yu S."/>
        </authorList>
    </citation>
    <scope>NUCLEOTIDE SEQUENCE</scope>
    <source>
        <strain evidence="22">LA-IB0</strain>
        <tissue evidence="22">Leaf</tissue>
    </source>
</reference>
<dbReference type="Gene3D" id="1.10.520.10">
    <property type="match status" value="1"/>
</dbReference>
<keyword evidence="4 20" id="KW-0964">Secreted</keyword>
<evidence type="ECO:0000256" key="18">
    <source>
        <dbReference type="PIRSR" id="PIRSR600823-4"/>
    </source>
</evidence>
<protein>
    <recommendedName>
        <fullName evidence="3 20">Peroxidase</fullName>
        <ecNumber evidence="3 20">1.11.1.7</ecNumber>
    </recommendedName>
</protein>
<gene>
    <name evidence="22" type="ORF">BUALT_Bualt08G0108600</name>
</gene>
<feature type="chain" id="PRO_5043103727" description="Peroxidase" evidence="20">
    <location>
        <begin position="24"/>
        <end position="333"/>
    </location>
</feature>
<dbReference type="Pfam" id="PF00141">
    <property type="entry name" value="peroxidase"/>
    <property type="match status" value="1"/>
</dbReference>
<dbReference type="PRINTS" id="PR00461">
    <property type="entry name" value="PLPEROXIDASE"/>
</dbReference>
<feature type="binding site" evidence="16">
    <location>
        <position position="159"/>
    </location>
    <ligand>
        <name>substrate</name>
    </ligand>
</feature>
<comment type="cofactor">
    <cofactor evidence="17 20">
        <name>Ca(2+)</name>
        <dbReference type="ChEBI" id="CHEBI:29108"/>
    </cofactor>
    <text evidence="17 20">Binds 2 calcium ions per subunit.</text>
</comment>
<dbReference type="PANTHER" id="PTHR31517">
    <property type="match status" value="1"/>
</dbReference>
<evidence type="ECO:0000256" key="14">
    <source>
        <dbReference type="ARBA" id="ARBA00023324"/>
    </source>
</evidence>
<feature type="binding site" evidence="17">
    <location>
        <position position="248"/>
    </location>
    <ligand>
        <name>Ca(2+)</name>
        <dbReference type="ChEBI" id="CHEBI:29108"/>
        <label>2</label>
    </ligand>
</feature>
<evidence type="ECO:0000313" key="22">
    <source>
        <dbReference type="EMBL" id="KAG8378155.1"/>
    </source>
</evidence>
<dbReference type="Proteomes" id="UP000826271">
    <property type="component" value="Unassembled WGS sequence"/>
</dbReference>
<comment type="similarity">
    <text evidence="20">Belongs to the peroxidase family. Classical plant (class III) peroxidase subfamily.</text>
</comment>
<evidence type="ECO:0000256" key="12">
    <source>
        <dbReference type="ARBA" id="ARBA00023157"/>
    </source>
</evidence>
<keyword evidence="8 20" id="KW-0732">Signal</keyword>
<comment type="function">
    <text evidence="2">Removal of H(2)O(2), oxidation of toxic reductants, biosynthesis and degradation of lignin, suberization, auxin catabolism, response to environmental stresses such as wounding, pathogen attack and oxidative stress. These functions might be dependent on each isozyme/isoform in each plant tissue.</text>
</comment>
<feature type="binding site" evidence="17">
    <location>
        <position position="245"/>
    </location>
    <ligand>
        <name>Ca(2+)</name>
        <dbReference type="ChEBI" id="CHEBI:29108"/>
        <label>2</label>
    </ligand>
</feature>
<evidence type="ECO:0000256" key="3">
    <source>
        <dbReference type="ARBA" id="ARBA00012313"/>
    </source>
</evidence>
<dbReference type="FunFam" id="1.10.520.10:FF:000008">
    <property type="entry name" value="Peroxidase"/>
    <property type="match status" value="1"/>
</dbReference>
<keyword evidence="23" id="KW-1185">Reference proteome</keyword>
<dbReference type="FunFam" id="1.10.420.10:FF:000010">
    <property type="entry name" value="Peroxidase"/>
    <property type="match status" value="1"/>
</dbReference>
<feature type="domain" description="Plant heme peroxidase family profile" evidence="21">
    <location>
        <begin position="24"/>
        <end position="333"/>
    </location>
</feature>
<dbReference type="GO" id="GO:0046872">
    <property type="term" value="F:metal ion binding"/>
    <property type="evidence" value="ECO:0007669"/>
    <property type="project" value="UniProtKB-UniRule"/>
</dbReference>
<evidence type="ECO:0000256" key="9">
    <source>
        <dbReference type="ARBA" id="ARBA00022837"/>
    </source>
</evidence>
<evidence type="ECO:0000256" key="13">
    <source>
        <dbReference type="ARBA" id="ARBA00023180"/>
    </source>
</evidence>
<evidence type="ECO:0000256" key="16">
    <source>
        <dbReference type="PIRSR" id="PIRSR600823-2"/>
    </source>
</evidence>
<keyword evidence="9 17" id="KW-0106">Calcium</keyword>
<name>A0AAV6X9A5_9LAMI</name>
<comment type="catalytic activity">
    <reaction evidence="1 20">
        <text>2 a phenolic donor + H2O2 = 2 a phenolic radical donor + 2 H2O</text>
        <dbReference type="Rhea" id="RHEA:56136"/>
        <dbReference type="ChEBI" id="CHEBI:15377"/>
        <dbReference type="ChEBI" id="CHEBI:16240"/>
        <dbReference type="ChEBI" id="CHEBI:139520"/>
        <dbReference type="ChEBI" id="CHEBI:139521"/>
        <dbReference type="EC" id="1.11.1.7"/>
    </reaction>
</comment>
<keyword evidence="14 20" id="KW-0376">Hydrogen peroxide</keyword>
<organism evidence="22 23">
    <name type="scientific">Buddleja alternifolia</name>
    <dbReference type="NCBI Taxonomy" id="168488"/>
    <lineage>
        <taxon>Eukaryota</taxon>
        <taxon>Viridiplantae</taxon>
        <taxon>Streptophyta</taxon>
        <taxon>Embryophyta</taxon>
        <taxon>Tracheophyta</taxon>
        <taxon>Spermatophyta</taxon>
        <taxon>Magnoliopsida</taxon>
        <taxon>eudicotyledons</taxon>
        <taxon>Gunneridae</taxon>
        <taxon>Pentapetalae</taxon>
        <taxon>asterids</taxon>
        <taxon>lamiids</taxon>
        <taxon>Lamiales</taxon>
        <taxon>Scrophulariaceae</taxon>
        <taxon>Buddlejeae</taxon>
        <taxon>Buddleja</taxon>
    </lineage>
</organism>
<dbReference type="SUPFAM" id="SSF48113">
    <property type="entry name" value="Heme-dependent peroxidases"/>
    <property type="match status" value="1"/>
</dbReference>
<dbReference type="InterPro" id="IPR010255">
    <property type="entry name" value="Haem_peroxidase_sf"/>
</dbReference>
<proteinExistence type="inferred from homology"/>
<feature type="binding site" evidence="17">
    <location>
        <position position="73"/>
    </location>
    <ligand>
        <name>Ca(2+)</name>
        <dbReference type="ChEBI" id="CHEBI:29108"/>
        <label>1</label>
    </ligand>
</feature>
<dbReference type="PROSITE" id="PS50873">
    <property type="entry name" value="PEROXIDASE_4"/>
    <property type="match status" value="1"/>
</dbReference>
<keyword evidence="6 20" id="KW-0349">Heme</keyword>
<feature type="disulfide bond" evidence="19">
    <location>
        <begin position="67"/>
        <end position="72"/>
    </location>
</feature>
<dbReference type="InterPro" id="IPR002016">
    <property type="entry name" value="Haem_peroxidase"/>
</dbReference>
<evidence type="ECO:0000256" key="5">
    <source>
        <dbReference type="ARBA" id="ARBA00022559"/>
    </source>
</evidence>
<comment type="caution">
    <text evidence="22">The sequence shown here is derived from an EMBL/GenBank/DDBJ whole genome shotgun (WGS) entry which is preliminary data.</text>
</comment>
<dbReference type="GO" id="GO:0042744">
    <property type="term" value="P:hydrogen peroxide catabolic process"/>
    <property type="evidence" value="ECO:0007669"/>
    <property type="project" value="UniProtKB-KW"/>
</dbReference>
<feature type="disulfide bond" evidence="19">
    <location>
        <begin position="118"/>
        <end position="329"/>
    </location>
</feature>
<evidence type="ECO:0000256" key="19">
    <source>
        <dbReference type="PIRSR" id="PIRSR600823-5"/>
    </source>
</evidence>
<dbReference type="CDD" id="cd00693">
    <property type="entry name" value="secretory_peroxidase"/>
    <property type="match status" value="1"/>
</dbReference>
<dbReference type="AlphaFoldDB" id="A0AAV6X9A5"/>
<evidence type="ECO:0000256" key="2">
    <source>
        <dbReference type="ARBA" id="ARBA00002322"/>
    </source>
</evidence>
<dbReference type="EMBL" id="WHWC01000008">
    <property type="protein sequence ID" value="KAG8378155.1"/>
    <property type="molecule type" value="Genomic_DNA"/>
</dbReference>
<comment type="cofactor">
    <cofactor evidence="17 20">
        <name>heme b</name>
        <dbReference type="ChEBI" id="CHEBI:60344"/>
    </cofactor>
    <text evidence="17 20">Binds 1 heme b (iron(II)-protoporphyrin IX) group per subunit.</text>
</comment>
<keyword evidence="11 17" id="KW-0408">Iron</keyword>
<dbReference type="PANTHER" id="PTHR31517:SF48">
    <property type="entry name" value="PEROXIDASE 16-RELATED"/>
    <property type="match status" value="1"/>
</dbReference>
<dbReference type="Gene3D" id="1.10.420.10">
    <property type="entry name" value="Peroxidase, domain 2"/>
    <property type="match status" value="1"/>
</dbReference>
<evidence type="ECO:0000256" key="7">
    <source>
        <dbReference type="ARBA" id="ARBA00022723"/>
    </source>
</evidence>
<evidence type="ECO:0000256" key="8">
    <source>
        <dbReference type="ARBA" id="ARBA00022729"/>
    </source>
</evidence>
<feature type="binding site" evidence="17">
    <location>
        <position position="253"/>
    </location>
    <ligand>
        <name>Ca(2+)</name>
        <dbReference type="ChEBI" id="CHEBI:29108"/>
        <label>2</label>
    </ligand>
</feature>
<keyword evidence="5 20" id="KW-0575">Peroxidase</keyword>
<evidence type="ECO:0000256" key="6">
    <source>
        <dbReference type="ARBA" id="ARBA00022617"/>
    </source>
</evidence>
<dbReference type="GO" id="GO:0006979">
    <property type="term" value="P:response to oxidative stress"/>
    <property type="evidence" value="ECO:0007669"/>
    <property type="project" value="UniProtKB-UniRule"/>
</dbReference>
<keyword evidence="7 17" id="KW-0479">Metal-binding</keyword>
<comment type="subcellular location">
    <subcellularLocation>
        <location evidence="20">Secreted</location>
    </subcellularLocation>
</comment>
<feature type="binding site" description="axial binding residue" evidence="17">
    <location>
        <position position="190"/>
    </location>
    <ligand>
        <name>heme b</name>
        <dbReference type="ChEBI" id="CHEBI:60344"/>
    </ligand>
    <ligandPart>
        <name>Fe</name>
        <dbReference type="ChEBI" id="CHEBI:18248"/>
    </ligandPart>
</feature>
<evidence type="ECO:0000313" key="23">
    <source>
        <dbReference type="Proteomes" id="UP000826271"/>
    </source>
</evidence>
<keyword evidence="13" id="KW-0325">Glycoprotein</keyword>
<dbReference type="GO" id="GO:0020037">
    <property type="term" value="F:heme binding"/>
    <property type="evidence" value="ECO:0007669"/>
    <property type="project" value="UniProtKB-UniRule"/>
</dbReference>
<evidence type="ECO:0000256" key="10">
    <source>
        <dbReference type="ARBA" id="ARBA00023002"/>
    </source>
</evidence>
<dbReference type="GO" id="GO:0005576">
    <property type="term" value="C:extracellular region"/>
    <property type="evidence" value="ECO:0007669"/>
    <property type="project" value="UniProtKB-SubCell"/>
</dbReference>
<evidence type="ECO:0000256" key="1">
    <source>
        <dbReference type="ARBA" id="ARBA00000189"/>
    </source>
</evidence>
<feature type="binding site" evidence="17">
    <location>
        <position position="71"/>
    </location>
    <ligand>
        <name>Ca(2+)</name>
        <dbReference type="ChEBI" id="CHEBI:29108"/>
        <label>1</label>
    </ligand>
</feature>
<feature type="binding site" evidence="17">
    <location>
        <position position="66"/>
    </location>
    <ligand>
        <name>Ca(2+)</name>
        <dbReference type="ChEBI" id="CHEBI:29108"/>
        <label>1</label>
    </ligand>
</feature>
<feature type="site" description="Transition state stabilizer" evidence="18">
    <location>
        <position position="61"/>
    </location>
</feature>
<feature type="active site" description="Proton acceptor" evidence="15">
    <location>
        <position position="65"/>
    </location>
</feature>
<dbReference type="EC" id="1.11.1.7" evidence="3 20"/>
<dbReference type="InterPro" id="IPR033905">
    <property type="entry name" value="Secretory_peroxidase"/>
</dbReference>
<evidence type="ECO:0000256" key="15">
    <source>
        <dbReference type="PIRSR" id="PIRSR600823-1"/>
    </source>
</evidence>
<dbReference type="InterPro" id="IPR000823">
    <property type="entry name" value="Peroxidase_pln"/>
</dbReference>
<sequence>MNNAKGFILILFHILQIISISKGQLKVGFYSQTCPNAESIVKSVVKEATLVNPQMPPVLLRLHFHDCFVEGCDGSILITENVSNPEIGANAHQGVEGFEQINDAKKELETQCPGVVSCADIVAMAARDAIFLAGGPSYNVETGRRDGKISNIKLAADMPDVDDQIDTLKSKFRNKGLSEKDLVLLSGGAHTIGTAACFFMSKRLYNFTGKDNFNDSDPKINPNFLPVIKNQCPKDGDFDVRIPLDAVTSDKFDDQSLRNIKNGTAVLSSDARLYDDEFTRQVVNSYADVDQNLGLKKVSSFAQDFAKAMVKMGRIGVKVGSDGEIRRVCNSFN</sequence>
<evidence type="ECO:0000256" key="11">
    <source>
        <dbReference type="ARBA" id="ARBA00023004"/>
    </source>
</evidence>
<feature type="binding site" evidence="17">
    <location>
        <position position="75"/>
    </location>
    <ligand>
        <name>Ca(2+)</name>
        <dbReference type="ChEBI" id="CHEBI:29108"/>
        <label>1</label>
    </ligand>
</feature>